<gene>
    <name evidence="1" type="ORF">R1CP_09940</name>
</gene>
<evidence type="ECO:0000313" key="2">
    <source>
        <dbReference type="Proteomes" id="UP000186108"/>
    </source>
</evidence>
<dbReference type="PATRIC" id="fig|37919.13.peg.2044"/>
<dbReference type="EMBL" id="CP009111">
    <property type="protein sequence ID" value="ANS26705.1"/>
    <property type="molecule type" value="Genomic_DNA"/>
</dbReference>
<proteinExistence type="predicted"/>
<reference evidence="1 2" key="1">
    <citation type="submission" date="2014-07" db="EMBL/GenBank/DDBJ databases">
        <authorList>
            <person name="Zhang J.E."/>
            <person name="Yang H."/>
            <person name="Guo J."/>
            <person name="Deng Z."/>
            <person name="Luo H."/>
            <person name="Luo M."/>
            <person name="Zhao B."/>
        </authorList>
    </citation>
    <scope>NUCLEOTIDE SEQUENCE [LARGE SCALE GENOMIC DNA]</scope>
    <source>
        <strain evidence="1 2">1CP</strain>
    </source>
</reference>
<organism evidence="1 2">
    <name type="scientific">Rhodococcus opacus</name>
    <name type="common">Nocardia opaca</name>
    <dbReference type="NCBI Taxonomy" id="37919"/>
    <lineage>
        <taxon>Bacteria</taxon>
        <taxon>Bacillati</taxon>
        <taxon>Actinomycetota</taxon>
        <taxon>Actinomycetes</taxon>
        <taxon>Mycobacteriales</taxon>
        <taxon>Nocardiaceae</taxon>
        <taxon>Rhodococcus</taxon>
    </lineage>
</organism>
<accession>A0A1B1K262</accession>
<sequence>MILSPFVQPASSPTALVIDAKKPPMGPMLVTPNARINGYPVPLRWGHNEIPAPPGVHHIQISVPWIWEQGRAQITVDNRYHPAPPVYYASPFSSFSKGAIDHRPVKNPGLLGLLLILTPVLVLILAVVAFALFG</sequence>
<protein>
    <submittedName>
        <fullName evidence="1">Uncharacterized protein</fullName>
    </submittedName>
</protein>
<evidence type="ECO:0000313" key="1">
    <source>
        <dbReference type="EMBL" id="ANS26705.1"/>
    </source>
</evidence>
<dbReference type="Proteomes" id="UP000186108">
    <property type="component" value="Chromosome"/>
</dbReference>
<dbReference type="RefSeq" id="WP_005574290.1">
    <property type="nucleotide sequence ID" value="NZ_CP093380.1"/>
</dbReference>
<dbReference type="AlphaFoldDB" id="A0A1B1K262"/>
<name>A0A1B1K262_RHOOP</name>